<keyword evidence="2" id="KW-0812">Transmembrane</keyword>
<feature type="region of interest" description="Disordered" evidence="1">
    <location>
        <begin position="140"/>
        <end position="160"/>
    </location>
</feature>
<sequence length="307" mass="33043">MAQLVHARKPVPPRKRVEFGGTIVLGAFAVLEFANGIWQVAVVMAVIAVLLIPVAFVIAGRAVRRHPDWIEVRPDRITALRASGTSWELVRNDDSTLRVADHRGQPHLYLDGMTSSGVFPLARFDVNEFRRAATAEGWQCSTGEDAPAPPQVVAPSEPARRETRVVLRDGRQGPLPWANGFNPKLAVAFVVVLVMGVMALAFASASPTAIIIAVMGPSLALALALVVISIRHALRVTLIVTIAPDRVSVTHGTLASQVVQRTAVTSTKVGRRYARLRGPDGKPLLYVPLNPQRTAVLNALSANGWPV</sequence>
<evidence type="ECO:0000256" key="1">
    <source>
        <dbReference type="SAM" id="MobiDB-lite"/>
    </source>
</evidence>
<dbReference type="Proteomes" id="UP000294225">
    <property type="component" value="Unassembled WGS sequence"/>
</dbReference>
<evidence type="ECO:0000313" key="4">
    <source>
        <dbReference type="Proteomes" id="UP000294225"/>
    </source>
</evidence>
<feature type="transmembrane region" description="Helical" evidence="2">
    <location>
        <begin position="209"/>
        <end position="230"/>
    </location>
</feature>
<gene>
    <name evidence="3" type="ORF">E0H92_29300</name>
</gene>
<dbReference type="RefSeq" id="WP_131498541.1">
    <property type="nucleotide sequence ID" value="NZ_SJKC01000004.1"/>
</dbReference>
<evidence type="ECO:0008006" key="5">
    <source>
        <dbReference type="Google" id="ProtNLM"/>
    </source>
</evidence>
<dbReference type="EMBL" id="SJKC01000004">
    <property type="protein sequence ID" value="TCC34131.1"/>
    <property type="molecule type" value="Genomic_DNA"/>
</dbReference>
<feature type="transmembrane region" description="Helical" evidence="2">
    <location>
        <begin position="185"/>
        <end position="203"/>
    </location>
</feature>
<proteinExistence type="predicted"/>
<reference evidence="3 4" key="1">
    <citation type="submission" date="2019-02" db="EMBL/GenBank/DDBJ databases">
        <title>Kribbella capetownensis sp. nov. and Kribbella speibonae sp. nov., isolated from soil.</title>
        <authorList>
            <person name="Curtis S.M."/>
            <person name="Norton I."/>
            <person name="Everest G.J."/>
            <person name="Meyers P.R."/>
        </authorList>
    </citation>
    <scope>NUCLEOTIDE SEQUENCE [LARGE SCALE GENOMIC DNA]</scope>
    <source>
        <strain evidence="3 4">YM55</strain>
    </source>
</reference>
<name>A0A4R0IKT8_9ACTN</name>
<accession>A0A4R0IKT8</accession>
<evidence type="ECO:0000256" key="2">
    <source>
        <dbReference type="SAM" id="Phobius"/>
    </source>
</evidence>
<feature type="transmembrane region" description="Helical" evidence="2">
    <location>
        <begin position="40"/>
        <end position="63"/>
    </location>
</feature>
<keyword evidence="2" id="KW-0472">Membrane</keyword>
<evidence type="ECO:0000313" key="3">
    <source>
        <dbReference type="EMBL" id="TCC34131.1"/>
    </source>
</evidence>
<keyword evidence="2" id="KW-1133">Transmembrane helix</keyword>
<organism evidence="3 4">
    <name type="scientific">Kribbella speibonae</name>
    <dbReference type="NCBI Taxonomy" id="1572660"/>
    <lineage>
        <taxon>Bacteria</taxon>
        <taxon>Bacillati</taxon>
        <taxon>Actinomycetota</taxon>
        <taxon>Actinomycetes</taxon>
        <taxon>Propionibacteriales</taxon>
        <taxon>Kribbellaceae</taxon>
        <taxon>Kribbella</taxon>
    </lineage>
</organism>
<dbReference type="AlphaFoldDB" id="A0A4R0IKT8"/>
<comment type="caution">
    <text evidence="3">The sequence shown here is derived from an EMBL/GenBank/DDBJ whole genome shotgun (WGS) entry which is preliminary data.</text>
</comment>
<protein>
    <recommendedName>
        <fullName evidence="5">PH domain-containing protein</fullName>
    </recommendedName>
</protein>